<dbReference type="InterPro" id="IPR050900">
    <property type="entry name" value="Transposase_IS3/IS150/IS904"/>
</dbReference>
<proteinExistence type="predicted"/>
<dbReference type="EMBL" id="JBHRWK010000005">
    <property type="protein sequence ID" value="MFC3448295.1"/>
    <property type="molecule type" value="Genomic_DNA"/>
</dbReference>
<gene>
    <name evidence="2" type="ORF">ACFOSH_02525</name>
</gene>
<evidence type="ECO:0000259" key="1">
    <source>
        <dbReference type="Pfam" id="PF13276"/>
    </source>
</evidence>
<sequence length="103" mass="11754">MKQRQQRRADLEVKITDIHRDSSGVYGSPRITAELRDRGELITEKTVAKIMPNLDIVGISPRTFKIRTTVVDPLASFPPDLVRREFDQGRVDAVWTSVITYLT</sequence>
<evidence type="ECO:0000313" key="3">
    <source>
        <dbReference type="Proteomes" id="UP001595645"/>
    </source>
</evidence>
<keyword evidence="3" id="KW-1185">Reference proteome</keyword>
<dbReference type="InterPro" id="IPR025948">
    <property type="entry name" value="HTH-like_dom"/>
</dbReference>
<dbReference type="Pfam" id="PF13276">
    <property type="entry name" value="HTH_21"/>
    <property type="match status" value="1"/>
</dbReference>
<organism evidence="2 3">
    <name type="scientific">Amycolatopsis speibonae</name>
    <dbReference type="NCBI Taxonomy" id="1450224"/>
    <lineage>
        <taxon>Bacteria</taxon>
        <taxon>Bacillati</taxon>
        <taxon>Actinomycetota</taxon>
        <taxon>Actinomycetes</taxon>
        <taxon>Pseudonocardiales</taxon>
        <taxon>Pseudonocardiaceae</taxon>
        <taxon>Amycolatopsis</taxon>
    </lineage>
</organism>
<dbReference type="PANTHER" id="PTHR46889:SF4">
    <property type="entry name" value="TRANSPOSASE INSO FOR INSERTION SEQUENCE ELEMENT IS911B-RELATED"/>
    <property type="match status" value="1"/>
</dbReference>
<feature type="domain" description="HTH-like" evidence="1">
    <location>
        <begin position="7"/>
        <end position="62"/>
    </location>
</feature>
<reference evidence="3" key="1">
    <citation type="journal article" date="2019" name="Int. J. Syst. Evol. Microbiol.">
        <title>The Global Catalogue of Microorganisms (GCM) 10K type strain sequencing project: providing services to taxonomists for standard genome sequencing and annotation.</title>
        <authorList>
            <consortium name="The Broad Institute Genomics Platform"/>
            <consortium name="The Broad Institute Genome Sequencing Center for Infectious Disease"/>
            <person name="Wu L."/>
            <person name="Ma J."/>
        </authorList>
    </citation>
    <scope>NUCLEOTIDE SEQUENCE [LARGE SCALE GENOMIC DNA]</scope>
    <source>
        <strain evidence="3">CGMCC 4.7676</strain>
    </source>
</reference>
<comment type="caution">
    <text evidence="2">The sequence shown here is derived from an EMBL/GenBank/DDBJ whole genome shotgun (WGS) entry which is preliminary data.</text>
</comment>
<dbReference type="RefSeq" id="WP_378236957.1">
    <property type="nucleotide sequence ID" value="NZ_JBHRWK010000005.1"/>
</dbReference>
<accession>A0ABV7NNR2</accession>
<evidence type="ECO:0000313" key="2">
    <source>
        <dbReference type="EMBL" id="MFC3448295.1"/>
    </source>
</evidence>
<protein>
    <submittedName>
        <fullName evidence="2">IS3 family transposase</fullName>
    </submittedName>
</protein>
<dbReference type="PANTHER" id="PTHR46889">
    <property type="entry name" value="TRANSPOSASE INSF FOR INSERTION SEQUENCE IS3B-RELATED"/>
    <property type="match status" value="1"/>
</dbReference>
<dbReference type="Proteomes" id="UP001595645">
    <property type="component" value="Unassembled WGS sequence"/>
</dbReference>
<name>A0ABV7NNR2_9PSEU</name>